<keyword evidence="1" id="KW-0812">Transmembrane</keyword>
<dbReference type="GO" id="GO:0043683">
    <property type="term" value="P:type IV pilus assembly"/>
    <property type="evidence" value="ECO:0007669"/>
    <property type="project" value="InterPro"/>
</dbReference>
<keyword evidence="3" id="KW-1185">Reference proteome</keyword>
<protein>
    <submittedName>
        <fullName evidence="2">Prepilin-type N-terminal cleavage/methylation domain-containing protein</fullName>
    </submittedName>
</protein>
<keyword evidence="1" id="KW-1133">Transmembrane helix</keyword>
<dbReference type="InterPro" id="IPR032092">
    <property type="entry name" value="PilW"/>
</dbReference>
<dbReference type="EMBL" id="AQQV01000001">
    <property type="protein sequence ID" value="ORE88824.1"/>
    <property type="molecule type" value="Genomic_DNA"/>
</dbReference>
<evidence type="ECO:0000313" key="3">
    <source>
        <dbReference type="Proteomes" id="UP000192342"/>
    </source>
</evidence>
<accession>A0A1Y1SGM3</accession>
<evidence type="ECO:0000313" key="2">
    <source>
        <dbReference type="EMBL" id="ORE88824.1"/>
    </source>
</evidence>
<dbReference type="Proteomes" id="UP000192342">
    <property type="component" value="Unassembled WGS sequence"/>
</dbReference>
<dbReference type="Pfam" id="PF16074">
    <property type="entry name" value="PilW"/>
    <property type="match status" value="1"/>
</dbReference>
<evidence type="ECO:0000256" key="1">
    <source>
        <dbReference type="SAM" id="Phobius"/>
    </source>
</evidence>
<dbReference type="PROSITE" id="PS00409">
    <property type="entry name" value="PROKAR_NTER_METHYL"/>
    <property type="match status" value="1"/>
</dbReference>
<dbReference type="RefSeq" id="WP_206044775.1">
    <property type="nucleotide sequence ID" value="NZ_AQQV01000001.1"/>
</dbReference>
<feature type="transmembrane region" description="Helical" evidence="1">
    <location>
        <begin position="12"/>
        <end position="30"/>
    </location>
</feature>
<keyword evidence="1" id="KW-0472">Membrane</keyword>
<reference evidence="2 3" key="1">
    <citation type="submission" date="2013-04" db="EMBL/GenBank/DDBJ databases">
        <title>Oceanococcus atlanticus 22II-S10r2 Genome Sequencing.</title>
        <authorList>
            <person name="Lai Q."/>
            <person name="Li G."/>
            <person name="Shao Z."/>
        </authorList>
    </citation>
    <scope>NUCLEOTIDE SEQUENCE [LARGE SCALE GENOMIC DNA]</scope>
    <source>
        <strain evidence="2 3">22II-S10r2</strain>
    </source>
</reference>
<organism evidence="2 3">
    <name type="scientific">Oceanococcus atlanticus</name>
    <dbReference type="NCBI Taxonomy" id="1317117"/>
    <lineage>
        <taxon>Bacteria</taxon>
        <taxon>Pseudomonadati</taxon>
        <taxon>Pseudomonadota</taxon>
        <taxon>Gammaproteobacteria</taxon>
        <taxon>Chromatiales</taxon>
        <taxon>Oceanococcaceae</taxon>
        <taxon>Oceanococcus</taxon>
    </lineage>
</organism>
<dbReference type="NCBIfam" id="TIGR02532">
    <property type="entry name" value="IV_pilin_GFxxxE"/>
    <property type="match status" value="1"/>
</dbReference>
<dbReference type="AlphaFoldDB" id="A0A1Y1SGM3"/>
<name>A0A1Y1SGM3_9GAMM</name>
<dbReference type="InterPro" id="IPR012902">
    <property type="entry name" value="N_methyl_site"/>
</dbReference>
<comment type="caution">
    <text evidence="2">The sequence shown here is derived from an EMBL/GenBank/DDBJ whole genome shotgun (WGS) entry which is preliminary data.</text>
</comment>
<dbReference type="Pfam" id="PF07963">
    <property type="entry name" value="N_methyl"/>
    <property type="match status" value="1"/>
</dbReference>
<gene>
    <name evidence="2" type="ORF">ATO7_03075</name>
</gene>
<sequence>MKQQGVTLVELMIALTLGAVVIAGVVQIFLSGQQSYRLQRGLGLVQDNGRTAVFFLHRGLRIAGLPREGGPGILQGIVWANDDSGAPATRDGVNQNDPDVVTVMYQSATNCLGQRTDSYPAAQLMQDPAGNFYTKDQYFIGPSTVGEAQLSLRCRALGLDNQQVEARTAALVDGIEDIQFLYGVDLLDAAGVAATPTTRDFQIERYMSATAINALANPAAAWDSVVSIRFAVLSTSLNNALDEPADTQFKLLDDETRAAFDDRIFRRVFRSTVEVRNSTP</sequence>
<proteinExistence type="predicted"/>
<dbReference type="STRING" id="1317117.ATO7_03075"/>